<dbReference type="Proteomes" id="UP001153714">
    <property type="component" value="Chromosome 14"/>
</dbReference>
<dbReference type="InterPro" id="IPR018613">
    <property type="entry name" value="Ccdc97-like"/>
</dbReference>
<name>A0A9N9QY33_9NEOP</name>
<organism evidence="2 3">
    <name type="scientific">Diatraea saccharalis</name>
    <name type="common">sugarcane borer</name>
    <dbReference type="NCBI Taxonomy" id="40085"/>
    <lineage>
        <taxon>Eukaryota</taxon>
        <taxon>Metazoa</taxon>
        <taxon>Ecdysozoa</taxon>
        <taxon>Arthropoda</taxon>
        <taxon>Hexapoda</taxon>
        <taxon>Insecta</taxon>
        <taxon>Pterygota</taxon>
        <taxon>Neoptera</taxon>
        <taxon>Endopterygota</taxon>
        <taxon>Lepidoptera</taxon>
        <taxon>Glossata</taxon>
        <taxon>Ditrysia</taxon>
        <taxon>Pyraloidea</taxon>
        <taxon>Crambidae</taxon>
        <taxon>Crambinae</taxon>
        <taxon>Diatraea</taxon>
    </lineage>
</organism>
<dbReference type="PANTHER" id="PTHR31840:SF1">
    <property type="entry name" value="COILED-COIL DOMAIN-CONTAINING PROTEIN 97"/>
    <property type="match status" value="1"/>
</dbReference>
<accession>A0A9N9QY33</accession>
<dbReference type="EMBL" id="OU893345">
    <property type="protein sequence ID" value="CAG9785700.1"/>
    <property type="molecule type" value="Genomic_DNA"/>
</dbReference>
<protein>
    <recommendedName>
        <fullName evidence="1">CCD97-like C-terminal domain-containing protein</fullName>
    </recommendedName>
</protein>
<dbReference type="AlphaFoldDB" id="A0A9N9QY33"/>
<dbReference type="Pfam" id="PF09747">
    <property type="entry name" value="CCD97-like_C"/>
    <property type="match status" value="1"/>
</dbReference>
<evidence type="ECO:0000259" key="1">
    <source>
        <dbReference type="Pfam" id="PF09747"/>
    </source>
</evidence>
<reference evidence="2" key="2">
    <citation type="submission" date="2022-10" db="EMBL/GenBank/DDBJ databases">
        <authorList>
            <consortium name="ENA_rothamsted_submissions"/>
            <consortium name="culmorum"/>
            <person name="King R."/>
        </authorList>
    </citation>
    <scope>NUCLEOTIDE SEQUENCE</scope>
</reference>
<proteinExistence type="predicted"/>
<feature type="domain" description="CCD97-like C-terminal" evidence="1">
    <location>
        <begin position="118"/>
        <end position="314"/>
    </location>
</feature>
<evidence type="ECO:0000313" key="2">
    <source>
        <dbReference type="EMBL" id="CAG9785700.1"/>
    </source>
</evidence>
<sequence length="374" mass="44754">MEVNYISHSNHDESDTEVEIDPIYDIIDYLVRCAKISFKNAHINEGEVKTSDKIEMAYELFKKSPTEFLMQFGKYLAPNHLIYFDKLKSTIHEHNYAECMRQLKVYHSEESKRKRIRNRRYKALQKLESETDYFSDKQMMSRNPLLYEQLVGQYLTDEEIRERDGVDRENLTFLNLILETVDRNQMRETKNEQLLAEKMDITKATEAECKSSVNEDNVRSNKQWGEFSEDTPKKQWGDFDKIDTRPDHKPEVRKQCTISAPERRLFREEFLQEMYSSFIEGRDDVDYEGIDNDEQYDDLKQFSQDEEDKYFDSESNEVENLEQHMILVDEYTKKQTDYSTEEDPLDVFMTHLSNRLNMKHYCFVLILTNNFLTV</sequence>
<dbReference type="PANTHER" id="PTHR31840">
    <property type="entry name" value="COILED-COIL DOMAIN-CONTAINING PROTEIN 97"/>
    <property type="match status" value="1"/>
</dbReference>
<gene>
    <name evidence="2" type="ORF">DIATSA_LOCUS3714</name>
</gene>
<dbReference type="InterPro" id="IPR040233">
    <property type="entry name" value="CCD97-like_C"/>
</dbReference>
<reference evidence="2" key="1">
    <citation type="submission" date="2021-12" db="EMBL/GenBank/DDBJ databases">
        <authorList>
            <person name="King R."/>
        </authorList>
    </citation>
    <scope>NUCLEOTIDE SEQUENCE</scope>
</reference>
<dbReference type="OrthoDB" id="333176at2759"/>
<evidence type="ECO:0000313" key="3">
    <source>
        <dbReference type="Proteomes" id="UP001153714"/>
    </source>
</evidence>
<keyword evidence="3" id="KW-1185">Reference proteome</keyword>